<evidence type="ECO:0000313" key="5">
    <source>
        <dbReference type="EMBL" id="EMA43187.1"/>
    </source>
</evidence>
<evidence type="ECO:0000313" key="6">
    <source>
        <dbReference type="Proteomes" id="UP000011669"/>
    </source>
</evidence>
<name>M0MBN1_9EURY</name>
<evidence type="ECO:0000256" key="4">
    <source>
        <dbReference type="HAMAP-Rule" id="MF_00511"/>
    </source>
</evidence>
<reference evidence="5 6" key="1">
    <citation type="journal article" date="2014" name="PLoS Genet.">
        <title>Phylogenetically driven sequencing of extremely halophilic archaea reveals strategies for static and dynamic osmo-response.</title>
        <authorList>
            <person name="Becker E.A."/>
            <person name="Seitzer P.M."/>
            <person name="Tritt A."/>
            <person name="Larsen D."/>
            <person name="Krusor M."/>
            <person name="Yao A.I."/>
            <person name="Wu D."/>
            <person name="Madern D."/>
            <person name="Eisen J.A."/>
            <person name="Darling A.E."/>
            <person name="Facciotti M.T."/>
        </authorList>
    </citation>
    <scope>NUCLEOTIDE SEQUENCE [LARGE SCALE GENOMIC DNA]</scope>
    <source>
        <strain evidence="5 6">DSM 5350</strain>
    </source>
</reference>
<accession>M0MBN1</accession>
<organism evidence="5 6">
    <name type="scientific">Halococcus saccharolyticus DSM 5350</name>
    <dbReference type="NCBI Taxonomy" id="1227455"/>
    <lineage>
        <taxon>Archaea</taxon>
        <taxon>Methanobacteriati</taxon>
        <taxon>Methanobacteriota</taxon>
        <taxon>Stenosarchaea group</taxon>
        <taxon>Halobacteria</taxon>
        <taxon>Halobacteriales</taxon>
        <taxon>Halococcaceae</taxon>
        <taxon>Halococcus</taxon>
    </lineage>
</organism>
<dbReference type="PATRIC" id="fig|1227455.4.peg.2937"/>
<dbReference type="AlphaFoldDB" id="M0MBN1"/>
<gene>
    <name evidence="5" type="primary">rps17E</name>
    <name evidence="4" type="synonym">rps17e</name>
    <name evidence="5" type="ORF">C449_14452</name>
</gene>
<sequence length="58" mass="6695">MTIDPHDIIDIGDSLKQRNPDRFTTDFESNKQAVEELTSVESRRVRNRIAGYVTRTSD</sequence>
<dbReference type="RefSeq" id="WP_006078745.1">
    <property type="nucleotide sequence ID" value="NZ_AOMD01000030.1"/>
</dbReference>
<dbReference type="STRING" id="1227455.C449_14452"/>
<dbReference type="GO" id="GO:0005840">
    <property type="term" value="C:ribosome"/>
    <property type="evidence" value="ECO:0007669"/>
    <property type="project" value="UniProtKB-KW"/>
</dbReference>
<dbReference type="NCBIfam" id="NF002242">
    <property type="entry name" value="PRK01151.1"/>
    <property type="match status" value="1"/>
</dbReference>
<protein>
    <recommendedName>
        <fullName evidence="4">Small ribosomal subunit protein eS17</fullName>
    </recommendedName>
</protein>
<comment type="similarity">
    <text evidence="1 4">Belongs to the eukaryotic ribosomal protein eS17 family.</text>
</comment>
<dbReference type="Proteomes" id="UP000011669">
    <property type="component" value="Unassembled WGS sequence"/>
</dbReference>
<dbReference type="InParanoid" id="M0MBN1"/>
<evidence type="ECO:0000256" key="1">
    <source>
        <dbReference type="ARBA" id="ARBA00010444"/>
    </source>
</evidence>
<dbReference type="Pfam" id="PF00833">
    <property type="entry name" value="Ribosomal_S17e"/>
    <property type="match status" value="1"/>
</dbReference>
<evidence type="ECO:0000256" key="3">
    <source>
        <dbReference type="ARBA" id="ARBA00023274"/>
    </source>
</evidence>
<dbReference type="GO" id="GO:1990904">
    <property type="term" value="C:ribonucleoprotein complex"/>
    <property type="evidence" value="ECO:0007669"/>
    <property type="project" value="UniProtKB-KW"/>
</dbReference>
<dbReference type="InterPro" id="IPR036401">
    <property type="entry name" value="Ribosomal_eS17_sf"/>
</dbReference>
<dbReference type="GO" id="GO:0003735">
    <property type="term" value="F:structural constituent of ribosome"/>
    <property type="evidence" value="ECO:0007669"/>
    <property type="project" value="InterPro"/>
</dbReference>
<comment type="caution">
    <text evidence="5">The sequence shown here is derived from an EMBL/GenBank/DDBJ whole genome shotgun (WGS) entry which is preliminary data.</text>
</comment>
<dbReference type="Gene3D" id="1.10.60.20">
    <property type="entry name" value="Ribosomal protein S17e-like"/>
    <property type="match status" value="1"/>
</dbReference>
<keyword evidence="3 4" id="KW-0687">Ribonucleoprotein</keyword>
<evidence type="ECO:0000256" key="2">
    <source>
        <dbReference type="ARBA" id="ARBA00022980"/>
    </source>
</evidence>
<dbReference type="GO" id="GO:0006412">
    <property type="term" value="P:translation"/>
    <property type="evidence" value="ECO:0007669"/>
    <property type="project" value="UniProtKB-UniRule"/>
</dbReference>
<dbReference type="HAMAP" id="MF_00511">
    <property type="entry name" value="Ribosomal_eS17"/>
    <property type="match status" value="1"/>
</dbReference>
<dbReference type="InterPro" id="IPR001210">
    <property type="entry name" value="Ribosomal_eS17"/>
</dbReference>
<dbReference type="EMBL" id="AOMD01000030">
    <property type="protein sequence ID" value="EMA43187.1"/>
    <property type="molecule type" value="Genomic_DNA"/>
</dbReference>
<dbReference type="FunCoup" id="M0MBN1">
    <property type="interactions" value="54"/>
</dbReference>
<dbReference type="SUPFAM" id="SSF116820">
    <property type="entry name" value="Rps17e-like"/>
    <property type="match status" value="1"/>
</dbReference>
<keyword evidence="6" id="KW-1185">Reference proteome</keyword>
<dbReference type="OrthoDB" id="52479at2157"/>
<proteinExistence type="inferred from homology"/>
<keyword evidence="2 4" id="KW-0689">Ribosomal protein</keyword>